<dbReference type="GO" id="GO:0005886">
    <property type="term" value="C:plasma membrane"/>
    <property type="evidence" value="ECO:0007669"/>
    <property type="project" value="UniProtKB-SubCell"/>
</dbReference>
<evidence type="ECO:0000256" key="6">
    <source>
        <dbReference type="SAM" id="Phobius"/>
    </source>
</evidence>
<evidence type="ECO:0000256" key="2">
    <source>
        <dbReference type="ARBA" id="ARBA00022475"/>
    </source>
</evidence>
<keyword evidence="4 6" id="KW-1133">Transmembrane helix</keyword>
<dbReference type="EMBL" id="JBEUOH010000023">
    <property type="protein sequence ID" value="KAL0861547.1"/>
    <property type="molecule type" value="Genomic_DNA"/>
</dbReference>
<comment type="caution">
    <text evidence="7">The sequence shown here is derived from an EMBL/GenBank/DDBJ whole genome shotgun (WGS) entry which is preliminary data.</text>
</comment>
<proteinExistence type="predicted"/>
<name>A0ABD0SCZ7_LOXSC</name>
<keyword evidence="9" id="KW-1185">Reference proteome</keyword>
<keyword evidence="2" id="KW-1003">Cell membrane</keyword>
<dbReference type="Proteomes" id="UP001549920">
    <property type="component" value="Unassembled WGS sequence"/>
</dbReference>
<evidence type="ECO:0000256" key="1">
    <source>
        <dbReference type="ARBA" id="ARBA00004651"/>
    </source>
</evidence>
<dbReference type="Pfam" id="PF08395">
    <property type="entry name" value="7tm_7"/>
    <property type="match status" value="1"/>
</dbReference>
<evidence type="ECO:0000256" key="5">
    <source>
        <dbReference type="ARBA" id="ARBA00023136"/>
    </source>
</evidence>
<keyword evidence="3 6" id="KW-0812">Transmembrane</keyword>
<dbReference type="InterPro" id="IPR013604">
    <property type="entry name" value="7TM_chemorcpt"/>
</dbReference>
<comment type="subcellular location">
    <subcellularLocation>
        <location evidence="1">Cell membrane</location>
        <topology evidence="1">Multi-pass membrane protein</topology>
    </subcellularLocation>
</comment>
<reference evidence="9 10" key="1">
    <citation type="submission" date="2024-06" db="EMBL/GenBank/DDBJ databases">
        <title>A chromosome-level genome assembly of beet webworm, Loxostege sticticalis.</title>
        <authorList>
            <person name="Zhang Y."/>
        </authorList>
    </citation>
    <scope>NUCLEOTIDE SEQUENCE [LARGE SCALE GENOMIC DNA]</scope>
    <source>
        <strain evidence="8">AQ026</strain>
        <strain evidence="7">AQ028</strain>
        <tissue evidence="7">Male pupae</tissue>
        <tissue evidence="8">Whole body</tissue>
    </source>
</reference>
<feature type="transmembrane region" description="Helical" evidence="6">
    <location>
        <begin position="54"/>
        <end position="74"/>
    </location>
</feature>
<feature type="transmembrane region" description="Helical" evidence="6">
    <location>
        <begin position="128"/>
        <end position="148"/>
    </location>
</feature>
<dbReference type="Proteomes" id="UP001549921">
    <property type="component" value="Unassembled WGS sequence"/>
</dbReference>
<keyword evidence="5 6" id="KW-0472">Membrane</keyword>
<evidence type="ECO:0000313" key="7">
    <source>
        <dbReference type="EMBL" id="KAL0811930.1"/>
    </source>
</evidence>
<gene>
    <name evidence="8" type="ORF">ABMA27_009055</name>
    <name evidence="7" type="ORF">ABMA28_009336</name>
</gene>
<sequence length="152" mass="17322">MFGVFITILYRLGLCAFYYYDSLDYTKFPIYSLLIYFIGLVGLDTVLASTLHVVMAYVVVVQQLLILFAPAITAGRLTGQVERLKLVLCDKLAKGDGPAKTKDIKRFVGYIDGRPLRFKVWRVVPLDWRLPVVVLNIAVTYLIVMIQFTHKN</sequence>
<evidence type="ECO:0000313" key="8">
    <source>
        <dbReference type="EMBL" id="KAL0861547.1"/>
    </source>
</evidence>
<organism evidence="7 10">
    <name type="scientific">Loxostege sticticalis</name>
    <name type="common">Beet webworm moth</name>
    <dbReference type="NCBI Taxonomy" id="481309"/>
    <lineage>
        <taxon>Eukaryota</taxon>
        <taxon>Metazoa</taxon>
        <taxon>Ecdysozoa</taxon>
        <taxon>Arthropoda</taxon>
        <taxon>Hexapoda</taxon>
        <taxon>Insecta</taxon>
        <taxon>Pterygota</taxon>
        <taxon>Neoptera</taxon>
        <taxon>Endopterygota</taxon>
        <taxon>Lepidoptera</taxon>
        <taxon>Glossata</taxon>
        <taxon>Ditrysia</taxon>
        <taxon>Pyraloidea</taxon>
        <taxon>Crambidae</taxon>
        <taxon>Pyraustinae</taxon>
        <taxon>Loxostege</taxon>
    </lineage>
</organism>
<dbReference type="AlphaFoldDB" id="A0ABD0SCZ7"/>
<protein>
    <recommendedName>
        <fullName evidence="11">Gustatory receptor</fullName>
    </recommendedName>
</protein>
<dbReference type="EMBL" id="JBEDNZ010000023">
    <property type="protein sequence ID" value="KAL0811930.1"/>
    <property type="molecule type" value="Genomic_DNA"/>
</dbReference>
<evidence type="ECO:0008006" key="11">
    <source>
        <dbReference type="Google" id="ProtNLM"/>
    </source>
</evidence>
<accession>A0ABD0SCZ7</accession>
<evidence type="ECO:0000313" key="9">
    <source>
        <dbReference type="Proteomes" id="UP001549920"/>
    </source>
</evidence>
<feature type="transmembrane region" description="Helical" evidence="6">
    <location>
        <begin position="28"/>
        <end position="47"/>
    </location>
</feature>
<evidence type="ECO:0000256" key="4">
    <source>
        <dbReference type="ARBA" id="ARBA00022989"/>
    </source>
</evidence>
<evidence type="ECO:0000256" key="3">
    <source>
        <dbReference type="ARBA" id="ARBA00022692"/>
    </source>
</evidence>
<evidence type="ECO:0000313" key="10">
    <source>
        <dbReference type="Proteomes" id="UP001549921"/>
    </source>
</evidence>